<dbReference type="PANTHER" id="PTHR20935:SF1">
    <property type="entry name" value="SLL1549 PROTEIN"/>
    <property type="match status" value="1"/>
</dbReference>
<dbReference type="Proteomes" id="UP000595895">
    <property type="component" value="Chromosome"/>
</dbReference>
<keyword evidence="1" id="KW-0378">Hydrolase</keyword>
<evidence type="ECO:0000256" key="1">
    <source>
        <dbReference type="ARBA" id="ARBA00022801"/>
    </source>
</evidence>
<dbReference type="InterPro" id="IPR029033">
    <property type="entry name" value="His_PPase_superfam"/>
</dbReference>
<organism evidence="2 3">
    <name type="scientific">Actinomyces weissii</name>
    <dbReference type="NCBI Taxonomy" id="675090"/>
    <lineage>
        <taxon>Bacteria</taxon>
        <taxon>Bacillati</taxon>
        <taxon>Actinomycetota</taxon>
        <taxon>Actinomycetes</taxon>
        <taxon>Actinomycetales</taxon>
        <taxon>Actinomycetaceae</taxon>
        <taxon>Actinomyces</taxon>
    </lineage>
</organism>
<gene>
    <name evidence="2" type="ORF">JG540_06050</name>
</gene>
<sequence length="166" mass="17582">MTLRTLVLVRHSKASHDAPSDIDRPLTKRGREMAEALAQELAHRVGSLDLLLVSPAARASQTAAPLAAHLAPEETRVEPAIYETGPGGVLDLINTVPETASAVAVVGHEPTISSLARLLHDADDAQAAEISFGVPTATAVVIEVSSTWAQLQIGSARIREVFTTRR</sequence>
<dbReference type="InterPro" id="IPR013078">
    <property type="entry name" value="His_Pase_superF_clade-1"/>
</dbReference>
<dbReference type="InterPro" id="IPR051021">
    <property type="entry name" value="Mito_Ser/Thr_phosphatase"/>
</dbReference>
<protein>
    <submittedName>
        <fullName evidence="2">Histidine phosphatase family protein</fullName>
    </submittedName>
</protein>
<dbReference type="AlphaFoldDB" id="A0A7T7M839"/>
<dbReference type="Gene3D" id="3.40.50.1240">
    <property type="entry name" value="Phosphoglycerate mutase-like"/>
    <property type="match status" value="1"/>
</dbReference>
<dbReference type="SUPFAM" id="SSF53254">
    <property type="entry name" value="Phosphoglycerate mutase-like"/>
    <property type="match status" value="1"/>
</dbReference>
<dbReference type="GO" id="GO:0016787">
    <property type="term" value="F:hydrolase activity"/>
    <property type="evidence" value="ECO:0007669"/>
    <property type="project" value="UniProtKB-KW"/>
</dbReference>
<accession>A0A7T7M839</accession>
<dbReference type="CDD" id="cd07067">
    <property type="entry name" value="HP_PGM_like"/>
    <property type="match status" value="1"/>
</dbReference>
<proteinExistence type="predicted"/>
<evidence type="ECO:0000313" key="2">
    <source>
        <dbReference type="EMBL" id="QQM66663.1"/>
    </source>
</evidence>
<dbReference type="Pfam" id="PF00300">
    <property type="entry name" value="His_Phos_1"/>
    <property type="match status" value="1"/>
</dbReference>
<evidence type="ECO:0000313" key="3">
    <source>
        <dbReference type="Proteomes" id="UP000595895"/>
    </source>
</evidence>
<reference evidence="2 3" key="1">
    <citation type="submission" date="2020-12" db="EMBL/GenBank/DDBJ databases">
        <authorList>
            <person name="Zhou J."/>
        </authorList>
    </citation>
    <scope>NUCLEOTIDE SEQUENCE [LARGE SCALE GENOMIC DNA]</scope>
    <source>
        <strain evidence="2 3">CCUG 61299</strain>
    </source>
</reference>
<dbReference type="EMBL" id="CP066802">
    <property type="protein sequence ID" value="QQM66663.1"/>
    <property type="molecule type" value="Genomic_DNA"/>
</dbReference>
<keyword evidence="3" id="KW-1185">Reference proteome</keyword>
<name>A0A7T7M839_9ACTO</name>
<dbReference type="SMART" id="SM00855">
    <property type="entry name" value="PGAM"/>
    <property type="match status" value="1"/>
</dbReference>
<dbReference type="PANTHER" id="PTHR20935">
    <property type="entry name" value="PHOSPHOGLYCERATE MUTASE-RELATED"/>
    <property type="match status" value="1"/>
</dbReference>
<dbReference type="KEGG" id="awe:JG540_06050"/>